<dbReference type="SUPFAM" id="SSF53850">
    <property type="entry name" value="Periplasmic binding protein-like II"/>
    <property type="match status" value="1"/>
</dbReference>
<evidence type="ECO:0000256" key="1">
    <source>
        <dbReference type="ARBA" id="ARBA00004418"/>
    </source>
</evidence>
<dbReference type="GO" id="GO:0042597">
    <property type="term" value="C:periplasmic space"/>
    <property type="evidence" value="ECO:0007669"/>
    <property type="project" value="UniProtKB-SubCell"/>
</dbReference>
<dbReference type="AlphaFoldDB" id="A0A8J6NSU6"/>
<comment type="similarity">
    <text evidence="2">Belongs to the bacterial solute-binding protein SsuA/TauA family.</text>
</comment>
<evidence type="ECO:0000313" key="5">
    <source>
        <dbReference type="EMBL" id="MBC8432389.1"/>
    </source>
</evidence>
<evidence type="ECO:0000256" key="3">
    <source>
        <dbReference type="ARBA" id="ARBA00022729"/>
    </source>
</evidence>
<name>A0A8J6NSU6_9BACT</name>
<dbReference type="CDD" id="cd01008">
    <property type="entry name" value="PBP2_NrtA_SsuA_CpmA_like"/>
    <property type="match status" value="1"/>
</dbReference>
<proteinExistence type="inferred from homology"/>
<feature type="domain" description="Solute-binding protein family 3/N-terminal" evidence="4">
    <location>
        <begin position="42"/>
        <end position="285"/>
    </location>
</feature>
<dbReference type="SMART" id="SM00062">
    <property type="entry name" value="PBPb"/>
    <property type="match status" value="1"/>
</dbReference>
<evidence type="ECO:0000313" key="6">
    <source>
        <dbReference type="Proteomes" id="UP000605201"/>
    </source>
</evidence>
<sequence length="332" mass="37302">MRKTWKVYAVVITLTIFSLFLFPSCSDQKESAKPEQKKEPVKISIGYQPTVFYSYLFLAEQKGMFKDAALDVEFIKIPSANKMFQAYLAGQLNMTGLTATEIMFRGYEKVPGTFSCPLMVEINDVDVFDRVIVLKDSPIKTITDLKGKKIGSHPGTTVPNIMKALLRSHGVDPEETEIQKLKPNLQVDALLSGAVDAIICLEPSGSTLLASGKSRVLYEHPFGIIEKNFPASFTVLSKEFSDKHPEAAKRLVDVIRKSVKLYRQEAEKDKKAVDKIIVDKFGLDPKVAELINVVTYRLPEEWNQQSFDAVVDFYVKAGILSKPVKMDIFKHQ</sequence>
<comment type="caution">
    <text evidence="5">The sequence shown here is derived from an EMBL/GenBank/DDBJ whole genome shotgun (WGS) entry which is preliminary data.</text>
</comment>
<dbReference type="PANTHER" id="PTHR30024:SF47">
    <property type="entry name" value="TAURINE-BINDING PERIPLASMIC PROTEIN"/>
    <property type="match status" value="1"/>
</dbReference>
<keyword evidence="3" id="KW-0732">Signal</keyword>
<comment type="subcellular location">
    <subcellularLocation>
        <location evidence="1">Periplasm</location>
    </subcellularLocation>
</comment>
<evidence type="ECO:0000259" key="4">
    <source>
        <dbReference type="SMART" id="SM00062"/>
    </source>
</evidence>
<dbReference type="InterPro" id="IPR015168">
    <property type="entry name" value="SsuA/THI5"/>
</dbReference>
<dbReference type="PANTHER" id="PTHR30024">
    <property type="entry name" value="ALIPHATIC SULFONATES-BINDING PROTEIN-RELATED"/>
    <property type="match status" value="1"/>
</dbReference>
<dbReference type="Proteomes" id="UP000605201">
    <property type="component" value="Unassembled WGS sequence"/>
</dbReference>
<dbReference type="InterPro" id="IPR001638">
    <property type="entry name" value="Solute-binding_3/MltF_N"/>
</dbReference>
<protein>
    <submittedName>
        <fullName evidence="5">ABC transporter substrate-binding protein</fullName>
    </submittedName>
</protein>
<gene>
    <name evidence="5" type="ORF">H8D96_10765</name>
</gene>
<dbReference type="Pfam" id="PF09084">
    <property type="entry name" value="NMT1"/>
    <property type="match status" value="1"/>
</dbReference>
<dbReference type="Gene3D" id="3.40.190.10">
    <property type="entry name" value="Periplasmic binding protein-like II"/>
    <property type="match status" value="2"/>
</dbReference>
<organism evidence="5 6">
    <name type="scientific">Candidatus Desulfatibia vada</name>
    <dbReference type="NCBI Taxonomy" id="2841696"/>
    <lineage>
        <taxon>Bacteria</taxon>
        <taxon>Pseudomonadati</taxon>
        <taxon>Thermodesulfobacteriota</taxon>
        <taxon>Desulfobacteria</taxon>
        <taxon>Desulfobacterales</taxon>
        <taxon>Desulfobacterales incertae sedis</taxon>
        <taxon>Candidatus Desulfatibia</taxon>
    </lineage>
</organism>
<accession>A0A8J6NSU6</accession>
<evidence type="ECO:0000256" key="2">
    <source>
        <dbReference type="ARBA" id="ARBA00010742"/>
    </source>
</evidence>
<dbReference type="EMBL" id="JACNIG010000220">
    <property type="protein sequence ID" value="MBC8432389.1"/>
    <property type="molecule type" value="Genomic_DNA"/>
</dbReference>
<reference evidence="5 6" key="1">
    <citation type="submission" date="2020-08" db="EMBL/GenBank/DDBJ databases">
        <title>Bridging the membrane lipid divide: bacteria of the FCB group superphylum have the potential to synthesize archaeal ether lipids.</title>
        <authorList>
            <person name="Villanueva L."/>
            <person name="Von Meijenfeldt F.A.B."/>
            <person name="Westbye A.B."/>
            <person name="Yadav S."/>
            <person name="Hopmans E.C."/>
            <person name="Dutilh B.E."/>
            <person name="Sinninghe Damste J.S."/>
        </authorList>
    </citation>
    <scope>NUCLEOTIDE SEQUENCE [LARGE SCALE GENOMIC DNA]</scope>
    <source>
        <strain evidence="5">NIOZ-UU17</strain>
    </source>
</reference>